<name>A0AAD2HFI8_9AGAR</name>
<feature type="non-terminal residue" evidence="6">
    <location>
        <position position="1"/>
    </location>
</feature>
<dbReference type="AlphaFoldDB" id="A0AAD2HFI8"/>
<dbReference type="Proteomes" id="UP001295794">
    <property type="component" value="Unassembled WGS sequence"/>
</dbReference>
<reference evidence="6" key="1">
    <citation type="submission" date="2023-11" db="EMBL/GenBank/DDBJ databases">
        <authorList>
            <person name="De Vega J J."/>
            <person name="De Vega J J."/>
        </authorList>
    </citation>
    <scope>NUCLEOTIDE SEQUENCE</scope>
</reference>
<feature type="chain" id="PRO_5042440738" evidence="2">
    <location>
        <begin position="23"/>
        <end position="82"/>
    </location>
</feature>
<proteinExistence type="predicted"/>
<sequence>GNILYLLLLLVFISLLLISVGSREPVQGFMPALCEVHALALYSAGVAVEIAPPAECVQGPPQAPQGPLRRGAQRLPLRSAGC</sequence>
<keyword evidence="8" id="KW-1185">Reference proteome</keyword>
<comment type="caution">
    <text evidence="6">The sequence shown here is derived from an EMBL/GenBank/DDBJ whole genome shotgun (WGS) entry which is preliminary data.</text>
</comment>
<evidence type="ECO:0000313" key="5">
    <source>
        <dbReference type="EMBL" id="CAK5273066.1"/>
    </source>
</evidence>
<evidence type="ECO:0000313" key="3">
    <source>
        <dbReference type="EMBL" id="CAK5273037.1"/>
    </source>
</evidence>
<dbReference type="EMBL" id="CAVNYO010000195">
    <property type="protein sequence ID" value="CAK5273037.1"/>
    <property type="molecule type" value="Genomic_DNA"/>
</dbReference>
<organism evidence="6 8">
    <name type="scientific">Mycena citricolor</name>
    <dbReference type="NCBI Taxonomy" id="2018698"/>
    <lineage>
        <taxon>Eukaryota</taxon>
        <taxon>Fungi</taxon>
        <taxon>Dikarya</taxon>
        <taxon>Basidiomycota</taxon>
        <taxon>Agaricomycotina</taxon>
        <taxon>Agaricomycetes</taxon>
        <taxon>Agaricomycetidae</taxon>
        <taxon>Agaricales</taxon>
        <taxon>Marasmiineae</taxon>
        <taxon>Mycenaceae</taxon>
        <taxon>Mycena</taxon>
    </lineage>
</organism>
<dbReference type="EMBL" id="CAVNYO010000195">
    <property type="protein sequence ID" value="CAK5273042.1"/>
    <property type="molecule type" value="Genomic_DNA"/>
</dbReference>
<evidence type="ECO:0000256" key="1">
    <source>
        <dbReference type="SAM" id="MobiDB-lite"/>
    </source>
</evidence>
<evidence type="ECO:0000313" key="4">
    <source>
        <dbReference type="EMBL" id="CAK5273042.1"/>
    </source>
</evidence>
<keyword evidence="2" id="KW-0732">Signal</keyword>
<evidence type="ECO:0000313" key="7">
    <source>
        <dbReference type="EMBL" id="CAK5273161.1"/>
    </source>
</evidence>
<dbReference type="EMBL" id="CAVNYO010000200">
    <property type="protein sequence ID" value="CAK5273152.1"/>
    <property type="molecule type" value="Genomic_DNA"/>
</dbReference>
<feature type="signal peptide" evidence="2">
    <location>
        <begin position="1"/>
        <end position="22"/>
    </location>
</feature>
<accession>A0AAD2HFI8</accession>
<protein>
    <submittedName>
        <fullName evidence="6">Uncharacterized protein</fullName>
    </submittedName>
</protein>
<evidence type="ECO:0000256" key="2">
    <source>
        <dbReference type="SAM" id="SignalP"/>
    </source>
</evidence>
<dbReference type="EMBL" id="CAVNYO010000202">
    <property type="protein sequence ID" value="CAK5273161.1"/>
    <property type="molecule type" value="Genomic_DNA"/>
</dbReference>
<evidence type="ECO:0000313" key="6">
    <source>
        <dbReference type="EMBL" id="CAK5273152.1"/>
    </source>
</evidence>
<evidence type="ECO:0000313" key="8">
    <source>
        <dbReference type="Proteomes" id="UP001295794"/>
    </source>
</evidence>
<feature type="region of interest" description="Disordered" evidence="1">
    <location>
        <begin position="59"/>
        <end position="82"/>
    </location>
</feature>
<gene>
    <name evidence="3" type="ORF">MYCIT1_LOCUS19141</name>
    <name evidence="4" type="ORF">MYCIT1_LOCUS19151</name>
    <name evidence="5" type="ORF">MYCIT1_LOCUS19199</name>
    <name evidence="6" type="ORF">MYCIT1_LOCUS19367</name>
    <name evidence="7" type="ORF">MYCIT1_LOCUS19385</name>
</gene>
<dbReference type="EMBL" id="CAVNYO010000195">
    <property type="protein sequence ID" value="CAK5273066.1"/>
    <property type="molecule type" value="Genomic_DNA"/>
</dbReference>